<dbReference type="AlphaFoldDB" id="A0A7G9REI0"/>
<sequence length="380" mass="41254">MPSRQTGTPSWAQTYQTTFPSRAAADEMADALAVRGHLLVAIREADHFLHDPSSWWYGKPSLRPDEQGHWDVFSVASGPVPDDDLEWWQAQEDQTVRRLAVRLGGRAGGSGGGNFDQVVQSFARDGLVHELDMATAAPRRLTALNESPARAGEREARAIDDDLPDRSGEAIVLRGISKVDWGALVHAYGPATEVPDLLRGLAANDDRWDDLHNEFVGAVLHQGSTYSASAPALQVLAELANAPGLAPKRRLDLLYILFLAGSSSAQADAYGYGADDHATEVQTTVIGAVDQLLMLWPSVSRAEQRLLLLLAALAAKPLPESDLNDPASRLALAMNRDMQSAEATLRELSTRNEDLIELADSPAPLRSRLVAALERLLWEP</sequence>
<reference evidence="2 3" key="1">
    <citation type="submission" date="2020-08" db="EMBL/GenBank/DDBJ databases">
        <title>Genome sequence of Nocardioides mesophilus KACC 16243T.</title>
        <authorList>
            <person name="Hyun D.-W."/>
            <person name="Bae J.-W."/>
        </authorList>
    </citation>
    <scope>NUCLEOTIDE SEQUENCE [LARGE SCALE GENOMIC DNA]</scope>
    <source>
        <strain evidence="2 3">KACC 16243</strain>
    </source>
</reference>
<dbReference type="RefSeq" id="WP_187579848.1">
    <property type="nucleotide sequence ID" value="NZ_CP060713.1"/>
</dbReference>
<feature type="coiled-coil region" evidence="1">
    <location>
        <begin position="331"/>
        <end position="358"/>
    </location>
</feature>
<dbReference type="Proteomes" id="UP000515947">
    <property type="component" value="Chromosome"/>
</dbReference>
<dbReference type="KEGG" id="nmes:H9L09_06390"/>
<evidence type="ECO:0000256" key="1">
    <source>
        <dbReference type="SAM" id="Coils"/>
    </source>
</evidence>
<evidence type="ECO:0000313" key="2">
    <source>
        <dbReference type="EMBL" id="QNN54005.1"/>
    </source>
</evidence>
<keyword evidence="1" id="KW-0175">Coiled coil</keyword>
<name>A0A7G9REI0_9ACTN</name>
<gene>
    <name evidence="2" type="ORF">H9L09_06390</name>
</gene>
<keyword evidence="3" id="KW-1185">Reference proteome</keyword>
<evidence type="ECO:0000313" key="3">
    <source>
        <dbReference type="Proteomes" id="UP000515947"/>
    </source>
</evidence>
<accession>A0A7G9REI0</accession>
<proteinExistence type="predicted"/>
<protein>
    <submittedName>
        <fullName evidence="2">Uncharacterized protein</fullName>
    </submittedName>
</protein>
<dbReference type="EMBL" id="CP060713">
    <property type="protein sequence ID" value="QNN54005.1"/>
    <property type="molecule type" value="Genomic_DNA"/>
</dbReference>
<organism evidence="2 3">
    <name type="scientific">Nocardioides mesophilus</name>
    <dbReference type="NCBI Taxonomy" id="433659"/>
    <lineage>
        <taxon>Bacteria</taxon>
        <taxon>Bacillati</taxon>
        <taxon>Actinomycetota</taxon>
        <taxon>Actinomycetes</taxon>
        <taxon>Propionibacteriales</taxon>
        <taxon>Nocardioidaceae</taxon>
        <taxon>Nocardioides</taxon>
    </lineage>
</organism>